<organism evidence="1 2">
    <name type="scientific">Funneliformis mosseae</name>
    <name type="common">Endomycorrhizal fungus</name>
    <name type="synonym">Glomus mosseae</name>
    <dbReference type="NCBI Taxonomy" id="27381"/>
    <lineage>
        <taxon>Eukaryota</taxon>
        <taxon>Fungi</taxon>
        <taxon>Fungi incertae sedis</taxon>
        <taxon>Mucoromycota</taxon>
        <taxon>Glomeromycotina</taxon>
        <taxon>Glomeromycetes</taxon>
        <taxon>Glomerales</taxon>
        <taxon>Glomeraceae</taxon>
        <taxon>Funneliformis</taxon>
    </lineage>
</organism>
<dbReference type="EMBL" id="CAJVPP010009372">
    <property type="protein sequence ID" value="CAG8704153.1"/>
    <property type="molecule type" value="Genomic_DNA"/>
</dbReference>
<accession>A0A9N9HSX8</accession>
<evidence type="ECO:0000313" key="1">
    <source>
        <dbReference type="EMBL" id="CAG8704153.1"/>
    </source>
</evidence>
<dbReference type="Proteomes" id="UP000789375">
    <property type="component" value="Unassembled WGS sequence"/>
</dbReference>
<comment type="caution">
    <text evidence="1">The sequence shown here is derived from an EMBL/GenBank/DDBJ whole genome shotgun (WGS) entry which is preliminary data.</text>
</comment>
<gene>
    <name evidence="1" type="ORF">FMOSSE_LOCUS13962</name>
</gene>
<name>A0A9N9HSX8_FUNMO</name>
<dbReference type="AlphaFoldDB" id="A0A9N9HSX8"/>
<sequence>MSLNNLQVNQALKQFRNFDKSTSFAKQCFEIYIIPENEEEPASKHAKLIIF</sequence>
<keyword evidence="2" id="KW-1185">Reference proteome</keyword>
<feature type="non-terminal residue" evidence="1">
    <location>
        <position position="51"/>
    </location>
</feature>
<protein>
    <submittedName>
        <fullName evidence="1">6595_t:CDS:1</fullName>
    </submittedName>
</protein>
<proteinExistence type="predicted"/>
<reference evidence="1" key="1">
    <citation type="submission" date="2021-06" db="EMBL/GenBank/DDBJ databases">
        <authorList>
            <person name="Kallberg Y."/>
            <person name="Tangrot J."/>
            <person name="Rosling A."/>
        </authorList>
    </citation>
    <scope>NUCLEOTIDE SEQUENCE</scope>
    <source>
        <strain evidence="1">87-6 pot B 2015</strain>
    </source>
</reference>
<evidence type="ECO:0000313" key="2">
    <source>
        <dbReference type="Proteomes" id="UP000789375"/>
    </source>
</evidence>